<protein>
    <recommendedName>
        <fullName evidence="4">TPM domain-containing protein</fullName>
    </recommendedName>
</protein>
<keyword evidence="1" id="KW-0472">Membrane</keyword>
<reference evidence="2 3" key="1">
    <citation type="journal article" date="2024" name="Nat. Commun.">
        <title>Phylogenomics reveals the evolutionary origins of lichenization in chlorophyte algae.</title>
        <authorList>
            <person name="Puginier C."/>
            <person name="Libourel C."/>
            <person name="Otte J."/>
            <person name="Skaloud P."/>
            <person name="Haon M."/>
            <person name="Grisel S."/>
            <person name="Petersen M."/>
            <person name="Berrin J.G."/>
            <person name="Delaux P.M."/>
            <person name="Dal Grande F."/>
            <person name="Keller J."/>
        </authorList>
    </citation>
    <scope>NUCLEOTIDE SEQUENCE [LARGE SCALE GENOMIC DNA]</scope>
    <source>
        <strain evidence="2 3">SAG 2036</strain>
    </source>
</reference>
<evidence type="ECO:0008006" key="4">
    <source>
        <dbReference type="Google" id="ProtNLM"/>
    </source>
</evidence>
<keyword evidence="1" id="KW-0812">Transmembrane</keyword>
<evidence type="ECO:0000313" key="3">
    <source>
        <dbReference type="Proteomes" id="UP001465755"/>
    </source>
</evidence>
<name>A0AAW1PLN6_9CHLO</name>
<proteinExistence type="predicted"/>
<feature type="transmembrane region" description="Helical" evidence="1">
    <location>
        <begin position="6"/>
        <end position="23"/>
    </location>
</feature>
<dbReference type="InterPro" id="IPR033438">
    <property type="entry name" value="MOLO1"/>
</dbReference>
<dbReference type="Pfam" id="PF17175">
    <property type="entry name" value="MOLO1"/>
    <property type="match status" value="1"/>
</dbReference>
<evidence type="ECO:0000256" key="1">
    <source>
        <dbReference type="SAM" id="Phobius"/>
    </source>
</evidence>
<dbReference type="Proteomes" id="UP001465755">
    <property type="component" value="Unassembled WGS sequence"/>
</dbReference>
<dbReference type="PANTHER" id="PTHR33748:SF5">
    <property type="entry name" value="GROUND-LIKE DOMAIN-CONTAINING PROTEIN"/>
    <property type="match status" value="1"/>
</dbReference>
<organism evidence="2 3">
    <name type="scientific">Symbiochloris irregularis</name>
    <dbReference type="NCBI Taxonomy" id="706552"/>
    <lineage>
        <taxon>Eukaryota</taxon>
        <taxon>Viridiplantae</taxon>
        <taxon>Chlorophyta</taxon>
        <taxon>core chlorophytes</taxon>
        <taxon>Trebouxiophyceae</taxon>
        <taxon>Trebouxiales</taxon>
        <taxon>Trebouxiaceae</taxon>
        <taxon>Symbiochloris</taxon>
    </lineage>
</organism>
<keyword evidence="1" id="KW-1133">Transmembrane helix</keyword>
<dbReference type="EMBL" id="JALJOQ010000014">
    <property type="protein sequence ID" value="KAK9810715.1"/>
    <property type="molecule type" value="Genomic_DNA"/>
</dbReference>
<accession>A0AAW1PLN6</accession>
<dbReference type="AlphaFoldDB" id="A0AAW1PLN6"/>
<feature type="transmembrane region" description="Helical" evidence="1">
    <location>
        <begin position="233"/>
        <end position="253"/>
    </location>
</feature>
<evidence type="ECO:0000313" key="2">
    <source>
        <dbReference type="EMBL" id="KAK9810715.1"/>
    </source>
</evidence>
<comment type="caution">
    <text evidence="2">The sequence shown here is derived from an EMBL/GenBank/DDBJ whole genome shotgun (WGS) entry which is preliminary data.</text>
</comment>
<sequence length="273" mass="29973">MPGQSPGAAAVTVITVIFALILAPDPTSGARPAAKDVGNANATRAWLPGNYPIPLRDPGLCGHTDVVKTEFLCDPDGILTDHEADKVDYLIQEIAEAVPPYRAARCQAGRNHPGFEVAVALMRRMDDRFGRGTEFNSNHMVETLVRSWAVGGVACQVGFLILYVEEGHHVRLAAGRPLRDVAGEEEMHRVVAKIRPLLKKGKVADAIMLAIRELLSLLITNDEFLEQSETSRAPTTITLFVVVTLIAIALLLWRLWGRLPWRRSNTGRRSDDD</sequence>
<keyword evidence="3" id="KW-1185">Reference proteome</keyword>
<dbReference type="GO" id="GO:0005892">
    <property type="term" value="C:acetylcholine-gated channel complex"/>
    <property type="evidence" value="ECO:0007669"/>
    <property type="project" value="InterPro"/>
</dbReference>
<dbReference type="Gene3D" id="3.10.310.50">
    <property type="match status" value="1"/>
</dbReference>
<dbReference type="PANTHER" id="PTHR33748">
    <property type="entry name" value="PROTEIN CBG04600"/>
    <property type="match status" value="1"/>
</dbReference>
<gene>
    <name evidence="2" type="ORF">WJX73_002083</name>
</gene>